<evidence type="ECO:0000313" key="2">
    <source>
        <dbReference type="Proteomes" id="UP000290289"/>
    </source>
</evidence>
<accession>A0A498JDS7</accession>
<name>A0A498JDS7_MALDO</name>
<dbReference type="InterPro" id="IPR036134">
    <property type="entry name" value="Crypto/Photolyase_FAD-like_sf"/>
</dbReference>
<dbReference type="SUPFAM" id="SSF48173">
    <property type="entry name" value="Cryptochrome/photolyase FAD-binding domain"/>
    <property type="match status" value="1"/>
</dbReference>
<reference evidence="1 2" key="1">
    <citation type="submission" date="2018-10" db="EMBL/GenBank/DDBJ databases">
        <title>A high-quality apple genome assembly.</title>
        <authorList>
            <person name="Hu J."/>
        </authorList>
    </citation>
    <scope>NUCLEOTIDE SEQUENCE [LARGE SCALE GENOMIC DNA]</scope>
    <source>
        <strain evidence="2">cv. HFTH1</strain>
        <tissue evidence="1">Young leaf</tissue>
    </source>
</reference>
<dbReference type="EMBL" id="RDQH01000334">
    <property type="protein sequence ID" value="RXH91973.1"/>
    <property type="molecule type" value="Genomic_DNA"/>
</dbReference>
<organism evidence="1 2">
    <name type="scientific">Malus domestica</name>
    <name type="common">Apple</name>
    <name type="synonym">Pyrus malus</name>
    <dbReference type="NCBI Taxonomy" id="3750"/>
    <lineage>
        <taxon>Eukaryota</taxon>
        <taxon>Viridiplantae</taxon>
        <taxon>Streptophyta</taxon>
        <taxon>Embryophyta</taxon>
        <taxon>Tracheophyta</taxon>
        <taxon>Spermatophyta</taxon>
        <taxon>Magnoliopsida</taxon>
        <taxon>eudicotyledons</taxon>
        <taxon>Gunneridae</taxon>
        <taxon>Pentapetalae</taxon>
        <taxon>rosids</taxon>
        <taxon>fabids</taxon>
        <taxon>Rosales</taxon>
        <taxon>Rosaceae</taxon>
        <taxon>Amygdaloideae</taxon>
        <taxon>Maleae</taxon>
        <taxon>Malus</taxon>
    </lineage>
</organism>
<protein>
    <submittedName>
        <fullName evidence="1">Uncharacterized protein</fullName>
    </submittedName>
</protein>
<gene>
    <name evidence="1" type="ORF">DVH24_020996</name>
</gene>
<sequence>MLLFGRLYVPFSLVTWALTGVGPEWFETSLLDYDPCSNHGNWNYVAGDYTFIFLFNSMRRIMILKASMWPISFHNYDRFPKINETSSELDLTFWTRLDPPVNMSIWVDA</sequence>
<dbReference type="Proteomes" id="UP000290289">
    <property type="component" value="Chromosome 8"/>
</dbReference>
<keyword evidence="2" id="KW-1185">Reference proteome</keyword>
<comment type="caution">
    <text evidence="1">The sequence shown here is derived from an EMBL/GenBank/DDBJ whole genome shotgun (WGS) entry which is preliminary data.</text>
</comment>
<dbReference type="AlphaFoldDB" id="A0A498JDS7"/>
<proteinExistence type="predicted"/>
<dbReference type="Gene3D" id="1.10.579.10">
    <property type="entry name" value="DNA Cyclobutane Dipyrimidine Photolyase, subunit A, domain 3"/>
    <property type="match status" value="1"/>
</dbReference>
<dbReference type="STRING" id="3750.A0A498JDS7"/>
<evidence type="ECO:0000313" key="1">
    <source>
        <dbReference type="EMBL" id="RXH91973.1"/>
    </source>
</evidence>